<organism evidence="3 4">
    <name type="scientific">Enterococcus caccae ATCC BAA-1240</name>
    <dbReference type="NCBI Taxonomy" id="1158612"/>
    <lineage>
        <taxon>Bacteria</taxon>
        <taxon>Bacillati</taxon>
        <taxon>Bacillota</taxon>
        <taxon>Bacilli</taxon>
        <taxon>Lactobacillales</taxon>
        <taxon>Enterococcaceae</taxon>
        <taxon>Enterococcus</taxon>
    </lineage>
</organism>
<dbReference type="PANTHER" id="PTHR21180">
    <property type="entry name" value="ENDONUCLEASE/EXONUCLEASE/PHOSPHATASE FAMILY DOMAIN-CONTAINING PROTEIN 1"/>
    <property type="match status" value="1"/>
</dbReference>
<dbReference type="GO" id="GO:0015628">
    <property type="term" value="P:protein secretion by the type II secretion system"/>
    <property type="evidence" value="ECO:0007669"/>
    <property type="project" value="TreeGrafter"/>
</dbReference>
<protein>
    <submittedName>
        <fullName evidence="3">Competence protein ComEA helix-hairpin-helix repeat region</fullName>
    </submittedName>
</protein>
<proteinExistence type="predicted"/>
<feature type="signal peptide" evidence="1">
    <location>
        <begin position="1"/>
        <end position="25"/>
    </location>
</feature>
<evidence type="ECO:0000259" key="2">
    <source>
        <dbReference type="SMART" id="SM00278"/>
    </source>
</evidence>
<dbReference type="PANTHER" id="PTHR21180:SF32">
    <property type="entry name" value="ENDONUCLEASE_EXONUCLEASE_PHOSPHATASE FAMILY DOMAIN-CONTAINING PROTEIN 1"/>
    <property type="match status" value="1"/>
</dbReference>
<dbReference type="Gene3D" id="3.40.570.10">
    <property type="entry name" value="Extracellular Endonuclease, subunit A"/>
    <property type="match status" value="1"/>
</dbReference>
<dbReference type="InterPro" id="IPR044929">
    <property type="entry name" value="DNA/RNA_non-sp_Endonuclease_sf"/>
</dbReference>
<feature type="chain" id="PRO_5004370106" evidence="1">
    <location>
        <begin position="26"/>
        <end position="245"/>
    </location>
</feature>
<keyword evidence="1" id="KW-0732">Signal</keyword>
<dbReference type="Gene3D" id="1.10.150.320">
    <property type="entry name" value="Photosystem II 12 kDa extrinsic protein"/>
    <property type="match status" value="1"/>
</dbReference>
<dbReference type="OrthoDB" id="2234398at2"/>
<feature type="domain" description="Helix-hairpin-helix DNA-binding motif class 1" evidence="2">
    <location>
        <begin position="63"/>
        <end position="82"/>
    </location>
</feature>
<evidence type="ECO:0000256" key="1">
    <source>
        <dbReference type="SAM" id="SignalP"/>
    </source>
</evidence>
<accession>R3WEE7</accession>
<evidence type="ECO:0000313" key="3">
    <source>
        <dbReference type="EMBL" id="EOL45832.1"/>
    </source>
</evidence>
<sequence>MSKIKNALVFTVVLVIFVLPTVVNAESTVNVNTAILDELTKITGVGPVTAQAIIDSRPYGSLDDLANAKGIGPKTLEKIKQQGIASVTGTLPPAVEDDHWLIPNKILKANVEYFTGEYDYKYRTDDKGRIVAVDIGKLSMTTRTARLPHSADTLDKLQGDHAGHLAGDRFGGSPKLDNLVSQASHVNLSSYKKLENKWADAVVKGQQVKLKVTLNYADNARPTSFDVDYTIDSTQAVETIQNVNP</sequence>
<dbReference type="STRING" id="317735.RU98_GL002151"/>
<dbReference type="RefSeq" id="WP_010771756.1">
    <property type="nucleotide sequence ID" value="NZ_KB946333.1"/>
</dbReference>
<dbReference type="Pfam" id="PF12836">
    <property type="entry name" value="HHH_3"/>
    <property type="match status" value="1"/>
</dbReference>
<dbReference type="InterPro" id="IPR003583">
    <property type="entry name" value="Hlx-hairpin-Hlx_DNA-bd_motif"/>
</dbReference>
<dbReference type="SUPFAM" id="SSF47781">
    <property type="entry name" value="RuvA domain 2-like"/>
    <property type="match status" value="1"/>
</dbReference>
<gene>
    <name evidence="3" type="ORF">UC7_01629</name>
</gene>
<dbReference type="eggNOG" id="COG5444">
    <property type="taxonomic scope" value="Bacteria"/>
</dbReference>
<keyword evidence="4" id="KW-1185">Reference proteome</keyword>
<dbReference type="Proteomes" id="UP000013840">
    <property type="component" value="Unassembled WGS sequence"/>
</dbReference>
<dbReference type="PATRIC" id="fig|1158612.3.peg.1614"/>
<dbReference type="GO" id="GO:0003677">
    <property type="term" value="F:DNA binding"/>
    <property type="evidence" value="ECO:0007669"/>
    <property type="project" value="InterPro"/>
</dbReference>
<dbReference type="EMBL" id="AJAU01000017">
    <property type="protein sequence ID" value="EOL45832.1"/>
    <property type="molecule type" value="Genomic_DNA"/>
</dbReference>
<dbReference type="SMART" id="SM00278">
    <property type="entry name" value="HhH1"/>
    <property type="match status" value="2"/>
</dbReference>
<reference evidence="3 4" key="1">
    <citation type="submission" date="2013-02" db="EMBL/GenBank/DDBJ databases">
        <title>The Genome Sequence of Enterococcus caccae BAA-1240.</title>
        <authorList>
            <consortium name="The Broad Institute Genome Sequencing Platform"/>
            <consortium name="The Broad Institute Genome Sequencing Center for Infectious Disease"/>
            <person name="Earl A.M."/>
            <person name="Gilmore M.S."/>
            <person name="Lebreton F."/>
            <person name="Walker B."/>
            <person name="Young S.K."/>
            <person name="Zeng Q."/>
            <person name="Gargeya S."/>
            <person name="Fitzgerald M."/>
            <person name="Haas B."/>
            <person name="Abouelleil A."/>
            <person name="Alvarado L."/>
            <person name="Arachchi H.M."/>
            <person name="Berlin A.M."/>
            <person name="Chapman S.B."/>
            <person name="Dewar J."/>
            <person name="Goldberg J."/>
            <person name="Griggs A."/>
            <person name="Gujja S."/>
            <person name="Hansen M."/>
            <person name="Howarth C."/>
            <person name="Imamovic A."/>
            <person name="Larimer J."/>
            <person name="McCowan C."/>
            <person name="Murphy C."/>
            <person name="Neiman D."/>
            <person name="Pearson M."/>
            <person name="Priest M."/>
            <person name="Roberts A."/>
            <person name="Saif S."/>
            <person name="Shea T."/>
            <person name="Sisk P."/>
            <person name="Sykes S."/>
            <person name="Wortman J."/>
            <person name="Nusbaum C."/>
            <person name="Birren B."/>
        </authorList>
    </citation>
    <scope>NUCLEOTIDE SEQUENCE [LARGE SCALE GENOMIC DNA]</scope>
    <source>
        <strain evidence="3 4">ATCC BAA-1240</strain>
    </source>
</reference>
<dbReference type="InterPro" id="IPR044927">
    <property type="entry name" value="Endonuclea_NS_2"/>
</dbReference>
<dbReference type="InterPro" id="IPR051675">
    <property type="entry name" value="Endo/Exo/Phosphatase_dom_1"/>
</dbReference>
<dbReference type="Pfam" id="PF13930">
    <property type="entry name" value="Endonuclea_NS_2"/>
    <property type="match status" value="1"/>
</dbReference>
<evidence type="ECO:0000313" key="4">
    <source>
        <dbReference type="Proteomes" id="UP000013840"/>
    </source>
</evidence>
<dbReference type="AlphaFoldDB" id="R3WEE7"/>
<dbReference type="GO" id="GO:0006281">
    <property type="term" value="P:DNA repair"/>
    <property type="evidence" value="ECO:0007669"/>
    <property type="project" value="InterPro"/>
</dbReference>
<dbReference type="GO" id="GO:0015627">
    <property type="term" value="C:type II protein secretion system complex"/>
    <property type="evidence" value="ECO:0007669"/>
    <property type="project" value="TreeGrafter"/>
</dbReference>
<dbReference type="eggNOG" id="COG1555">
    <property type="taxonomic scope" value="Bacteria"/>
</dbReference>
<feature type="domain" description="Helix-hairpin-helix DNA-binding motif class 1" evidence="2">
    <location>
        <begin position="37"/>
        <end position="56"/>
    </location>
</feature>
<dbReference type="InterPro" id="IPR010994">
    <property type="entry name" value="RuvA_2-like"/>
</dbReference>
<comment type="caution">
    <text evidence="3">The sequence shown here is derived from an EMBL/GenBank/DDBJ whole genome shotgun (WGS) entry which is preliminary data.</text>
</comment>
<name>R3WEE7_9ENTE</name>